<dbReference type="STRING" id="230819.A0A5C3L6S7"/>
<evidence type="ECO:0000313" key="2">
    <source>
        <dbReference type="EMBL" id="TFK28460.1"/>
    </source>
</evidence>
<accession>A0A5C3L6S7</accession>
<name>A0A5C3L6S7_COPMA</name>
<dbReference type="OrthoDB" id="2917041at2759"/>
<protein>
    <submittedName>
        <fullName evidence="2">Uncharacterized protein</fullName>
    </submittedName>
</protein>
<organism evidence="2 3">
    <name type="scientific">Coprinopsis marcescibilis</name>
    <name type="common">Agaric fungus</name>
    <name type="synonym">Psathyrella marcescibilis</name>
    <dbReference type="NCBI Taxonomy" id="230819"/>
    <lineage>
        <taxon>Eukaryota</taxon>
        <taxon>Fungi</taxon>
        <taxon>Dikarya</taxon>
        <taxon>Basidiomycota</taxon>
        <taxon>Agaricomycotina</taxon>
        <taxon>Agaricomycetes</taxon>
        <taxon>Agaricomycetidae</taxon>
        <taxon>Agaricales</taxon>
        <taxon>Agaricineae</taxon>
        <taxon>Psathyrellaceae</taxon>
        <taxon>Coprinopsis</taxon>
    </lineage>
</organism>
<feature type="region of interest" description="Disordered" evidence="1">
    <location>
        <begin position="107"/>
        <end position="135"/>
    </location>
</feature>
<reference evidence="2 3" key="1">
    <citation type="journal article" date="2019" name="Nat. Ecol. Evol.">
        <title>Megaphylogeny resolves global patterns of mushroom evolution.</title>
        <authorList>
            <person name="Varga T."/>
            <person name="Krizsan K."/>
            <person name="Foldi C."/>
            <person name="Dima B."/>
            <person name="Sanchez-Garcia M."/>
            <person name="Sanchez-Ramirez S."/>
            <person name="Szollosi G.J."/>
            <person name="Szarkandi J.G."/>
            <person name="Papp V."/>
            <person name="Albert L."/>
            <person name="Andreopoulos W."/>
            <person name="Angelini C."/>
            <person name="Antonin V."/>
            <person name="Barry K.W."/>
            <person name="Bougher N.L."/>
            <person name="Buchanan P."/>
            <person name="Buyck B."/>
            <person name="Bense V."/>
            <person name="Catcheside P."/>
            <person name="Chovatia M."/>
            <person name="Cooper J."/>
            <person name="Damon W."/>
            <person name="Desjardin D."/>
            <person name="Finy P."/>
            <person name="Geml J."/>
            <person name="Haridas S."/>
            <person name="Hughes K."/>
            <person name="Justo A."/>
            <person name="Karasinski D."/>
            <person name="Kautmanova I."/>
            <person name="Kiss B."/>
            <person name="Kocsube S."/>
            <person name="Kotiranta H."/>
            <person name="LaButti K.M."/>
            <person name="Lechner B.E."/>
            <person name="Liimatainen K."/>
            <person name="Lipzen A."/>
            <person name="Lukacs Z."/>
            <person name="Mihaltcheva S."/>
            <person name="Morgado L.N."/>
            <person name="Niskanen T."/>
            <person name="Noordeloos M.E."/>
            <person name="Ohm R.A."/>
            <person name="Ortiz-Santana B."/>
            <person name="Ovrebo C."/>
            <person name="Racz N."/>
            <person name="Riley R."/>
            <person name="Savchenko A."/>
            <person name="Shiryaev A."/>
            <person name="Soop K."/>
            <person name="Spirin V."/>
            <person name="Szebenyi C."/>
            <person name="Tomsovsky M."/>
            <person name="Tulloss R.E."/>
            <person name="Uehling J."/>
            <person name="Grigoriev I.V."/>
            <person name="Vagvolgyi C."/>
            <person name="Papp T."/>
            <person name="Martin F.M."/>
            <person name="Miettinen O."/>
            <person name="Hibbett D.S."/>
            <person name="Nagy L.G."/>
        </authorList>
    </citation>
    <scope>NUCLEOTIDE SEQUENCE [LARGE SCALE GENOMIC DNA]</scope>
    <source>
        <strain evidence="2 3">CBS 121175</strain>
    </source>
</reference>
<gene>
    <name evidence="2" type="ORF">FA15DRAFT_553037</name>
</gene>
<proteinExistence type="predicted"/>
<dbReference type="Proteomes" id="UP000307440">
    <property type="component" value="Unassembled WGS sequence"/>
</dbReference>
<feature type="non-terminal residue" evidence="2">
    <location>
        <position position="135"/>
    </location>
</feature>
<dbReference type="AlphaFoldDB" id="A0A5C3L6S7"/>
<dbReference type="EMBL" id="ML210156">
    <property type="protein sequence ID" value="TFK28460.1"/>
    <property type="molecule type" value="Genomic_DNA"/>
</dbReference>
<evidence type="ECO:0000313" key="3">
    <source>
        <dbReference type="Proteomes" id="UP000307440"/>
    </source>
</evidence>
<feature type="non-terminal residue" evidence="2">
    <location>
        <position position="1"/>
    </location>
</feature>
<evidence type="ECO:0000256" key="1">
    <source>
        <dbReference type="SAM" id="MobiDB-lite"/>
    </source>
</evidence>
<keyword evidence="3" id="KW-1185">Reference proteome</keyword>
<sequence>TTREILFRDALAEAEERDLNRKNAMVGMQAQVILQGLYVREVNGHLQAHGEQKAKKKESNLPFGDGLPKLLTSDEFTSNIEKRVEQKQQDEEEKELRAEERKVYMEKRDAWKKAESERVARNDTIREEHQKAVEE</sequence>